<evidence type="ECO:0000256" key="6">
    <source>
        <dbReference type="ARBA" id="ARBA00022723"/>
    </source>
</evidence>
<sequence length="393" mass="44849">MSSIRYHSSAFDDGSFSVMARNLENMVNRANAQYVKIDKHREPYTVHYNALRDKVYSEWKESGVLGTLLKGSTLCGGYGDKLKVSMPDEFDLLIHLVFPENDKIIVKADASKKGNVILDMTKVMEIIGSQEHNKPVFDLLQKIVNKKKQLLEDKLNSLLQSIMTQTLNKMGNQIEVAGRISHLEYKKCGPAHTIFVKGPCEYSVDFVPAIRLSAAQVVLAPEQRRHFGGTLYWDAIPKPMKPAKTDNASFRASFYEAERSLLLGKQSLKPAIRLLKQNRNVKNKANLKSYHIKTLFLWQVVQQDASYWSNSPKDIFIEMLGKLADSLALTPKKGKLPFFWDPKLDMFAELTDSQRTDLFNHFRKCEYTFRKDNGNVNDCTENNVHSSFSINTR</sequence>
<dbReference type="Pfam" id="PF03281">
    <property type="entry name" value="Mab-21"/>
    <property type="match status" value="1"/>
</dbReference>
<dbReference type="GO" id="GO:0098586">
    <property type="term" value="P:cellular response to virus"/>
    <property type="evidence" value="ECO:0007669"/>
    <property type="project" value="EnsemblMetazoa"/>
</dbReference>
<keyword evidence="8" id="KW-0067">ATP-binding</keyword>
<name>A0A0J9RET7_DROSI</name>
<keyword evidence="5" id="KW-0548">Nucleotidyltransferase</keyword>
<evidence type="ECO:0000256" key="9">
    <source>
        <dbReference type="ARBA" id="ARBA00022842"/>
    </source>
</evidence>
<evidence type="ECO:0000256" key="11">
    <source>
        <dbReference type="ARBA" id="ARBA00023211"/>
    </source>
</evidence>
<dbReference type="PANTHER" id="PTHR10656">
    <property type="entry name" value="CELL FATE DETERMINING PROTEIN MAB21-RELATED"/>
    <property type="match status" value="1"/>
</dbReference>
<dbReference type="GO" id="GO:0005524">
    <property type="term" value="F:ATP binding"/>
    <property type="evidence" value="ECO:0007669"/>
    <property type="project" value="UniProtKB-KW"/>
</dbReference>
<evidence type="ECO:0000259" key="13">
    <source>
        <dbReference type="Pfam" id="PF20266"/>
    </source>
</evidence>
<dbReference type="GO" id="GO:0005525">
    <property type="term" value="F:GTP binding"/>
    <property type="evidence" value="ECO:0007669"/>
    <property type="project" value="UniProtKB-KW"/>
</dbReference>
<dbReference type="Gene3D" id="3.30.460.90">
    <property type="match status" value="1"/>
</dbReference>
<evidence type="ECO:0000256" key="2">
    <source>
        <dbReference type="ARBA" id="ARBA00001946"/>
    </source>
</evidence>
<gene>
    <name evidence="14" type="primary">Dsim\GD11141</name>
    <name evidence="14" type="ORF">Dsimw501_GD11141</name>
</gene>
<dbReference type="Bgee" id="FBgn0182896">
    <property type="expression patterns" value="Expressed in adult organism"/>
</dbReference>
<dbReference type="GO" id="GO:0046872">
    <property type="term" value="F:metal ion binding"/>
    <property type="evidence" value="ECO:0007669"/>
    <property type="project" value="UniProtKB-KW"/>
</dbReference>
<dbReference type="InterPro" id="IPR046903">
    <property type="entry name" value="Mab-21-like_nuc_Trfase"/>
</dbReference>
<dbReference type="GO" id="GO:0003725">
    <property type="term" value="F:double-stranded RNA binding"/>
    <property type="evidence" value="ECO:0007669"/>
    <property type="project" value="EnsemblMetazoa"/>
</dbReference>
<evidence type="ECO:0000256" key="5">
    <source>
        <dbReference type="ARBA" id="ARBA00022695"/>
    </source>
</evidence>
<evidence type="ECO:0000256" key="7">
    <source>
        <dbReference type="ARBA" id="ARBA00022741"/>
    </source>
</evidence>
<evidence type="ECO:0000259" key="12">
    <source>
        <dbReference type="Pfam" id="PF03281"/>
    </source>
</evidence>
<evidence type="ECO:0000256" key="10">
    <source>
        <dbReference type="ARBA" id="ARBA00023134"/>
    </source>
</evidence>
<evidence type="ECO:0000256" key="3">
    <source>
        <dbReference type="ARBA" id="ARBA00008307"/>
    </source>
</evidence>
<organism evidence="14">
    <name type="scientific">Drosophila simulans</name>
    <name type="common">Fruit fly</name>
    <dbReference type="NCBI Taxonomy" id="7240"/>
    <lineage>
        <taxon>Eukaryota</taxon>
        <taxon>Metazoa</taxon>
        <taxon>Ecdysozoa</taxon>
        <taxon>Arthropoda</taxon>
        <taxon>Hexapoda</taxon>
        <taxon>Insecta</taxon>
        <taxon>Pterygota</taxon>
        <taxon>Neoptera</taxon>
        <taxon>Endopterygota</taxon>
        <taxon>Diptera</taxon>
        <taxon>Brachycera</taxon>
        <taxon>Muscomorpha</taxon>
        <taxon>Ephydroidea</taxon>
        <taxon>Drosophilidae</taxon>
        <taxon>Drosophila</taxon>
        <taxon>Sophophora</taxon>
    </lineage>
</organism>
<dbReference type="InterPro" id="IPR024810">
    <property type="entry name" value="MAB21L/cGLR"/>
</dbReference>
<keyword evidence="7" id="KW-0547">Nucleotide-binding</keyword>
<dbReference type="SMR" id="A0A0J9RET7"/>
<dbReference type="GO" id="GO:0061501">
    <property type="term" value="F:2',3'-cyclic GMP-AMP synthase activity"/>
    <property type="evidence" value="ECO:0007669"/>
    <property type="project" value="EnsemblMetazoa"/>
</dbReference>
<reference evidence="14" key="1">
    <citation type="journal article" date="2013" name="Genome Res.">
        <title>A second-generation assembly of the Drosophila simulans genome provides new insights into patterns of lineage-specific divergence.</title>
        <authorList>
            <person name="Hu T.T."/>
            <person name="Eisen M.B."/>
            <person name="Thornton K.R."/>
            <person name="Andolfatto P."/>
        </authorList>
    </citation>
    <scope>NUCLEOTIDE SEQUENCE [LARGE SCALE GENOMIC DNA]</scope>
    <source>
        <strain evidence="14">W501</strain>
    </source>
</reference>
<dbReference type="EMBL" id="CM002911">
    <property type="protein sequence ID" value="KMY94094.1"/>
    <property type="molecule type" value="Genomic_DNA"/>
</dbReference>
<protein>
    <submittedName>
        <fullName evidence="14">Uncharacterized protein</fullName>
    </submittedName>
</protein>
<feature type="domain" description="Mab-21-like HhH/H2TH-like" evidence="13">
    <location>
        <begin position="268"/>
        <end position="362"/>
    </location>
</feature>
<dbReference type="Pfam" id="PF20266">
    <property type="entry name" value="Mab-21_C"/>
    <property type="match status" value="1"/>
</dbReference>
<dbReference type="AlphaFoldDB" id="A0A0J9RET7"/>
<dbReference type="Proteomes" id="UP000035880">
    <property type="component" value="Chromosome 2R"/>
</dbReference>
<keyword evidence="4" id="KW-0808">Transferase</keyword>
<dbReference type="PANTHER" id="PTHR10656:SF42">
    <property type="entry name" value="CYCLIC GMP-AMP SYNTHASE-LIKE PROTEIN-RELATED"/>
    <property type="match status" value="1"/>
</dbReference>
<dbReference type="GO" id="GO:0140896">
    <property type="term" value="P:cGAS/STING signaling pathway"/>
    <property type="evidence" value="ECO:0007669"/>
    <property type="project" value="EnsemblMetazoa"/>
</dbReference>
<evidence type="ECO:0000313" key="14">
    <source>
        <dbReference type="EMBL" id="KMY94094.1"/>
    </source>
</evidence>
<evidence type="ECO:0000256" key="1">
    <source>
        <dbReference type="ARBA" id="ARBA00001936"/>
    </source>
</evidence>
<keyword evidence="6" id="KW-0479">Metal-binding</keyword>
<proteinExistence type="inferred from homology"/>
<reference evidence="14" key="2">
    <citation type="submission" date="2014-06" db="EMBL/GenBank/DDBJ databases">
        <authorList>
            <person name="Hu T."/>
            <person name="Eisen M.B."/>
            <person name="Thornton K.R."/>
            <person name="Andolfatto P."/>
        </authorList>
    </citation>
    <scope>NUCLEOTIDE SEQUENCE</scope>
    <source>
        <strain evidence="14">W501</strain>
    </source>
</reference>
<keyword evidence="11" id="KW-0464">Manganese</keyword>
<dbReference type="SMART" id="SM01265">
    <property type="entry name" value="Mab-21"/>
    <property type="match status" value="1"/>
</dbReference>
<dbReference type="InterPro" id="IPR046906">
    <property type="entry name" value="Mab-21_HhH/H2TH-like"/>
</dbReference>
<dbReference type="GO" id="GO:0051607">
    <property type="term" value="P:defense response to virus"/>
    <property type="evidence" value="ECO:0007669"/>
    <property type="project" value="EnsemblMetazoa"/>
</dbReference>
<comment type="cofactor">
    <cofactor evidence="1">
        <name>Mn(2+)</name>
        <dbReference type="ChEBI" id="CHEBI:29035"/>
    </cofactor>
</comment>
<keyword evidence="10" id="KW-0342">GTP-binding</keyword>
<accession>A0A0J9RET7</accession>
<dbReference type="Gene3D" id="1.10.1410.40">
    <property type="match status" value="1"/>
</dbReference>
<keyword evidence="9" id="KW-0460">Magnesium</keyword>
<feature type="domain" description="Mab-21-like nucleotidyltransferase" evidence="12">
    <location>
        <begin position="78"/>
        <end position="263"/>
    </location>
</feature>
<dbReference type="OrthoDB" id="7249367at2759"/>
<dbReference type="KEGG" id="dsi:Dsimw501_GD11141"/>
<dbReference type="GO" id="GO:1902615">
    <property type="term" value="P:immune response involved in response to exogenous dsRNA"/>
    <property type="evidence" value="ECO:0007669"/>
    <property type="project" value="EnsemblMetazoa"/>
</dbReference>
<evidence type="ECO:0000256" key="8">
    <source>
        <dbReference type="ARBA" id="ARBA00022840"/>
    </source>
</evidence>
<evidence type="ECO:0000256" key="4">
    <source>
        <dbReference type="ARBA" id="ARBA00022679"/>
    </source>
</evidence>
<dbReference type="GO" id="GO:0140700">
    <property type="term" value="F:3',2'-cyclic GMP-AMP synthase activity"/>
    <property type="evidence" value="ECO:0007669"/>
    <property type="project" value="EnsemblMetazoa"/>
</dbReference>
<comment type="similarity">
    <text evidence="3">Belongs to the mab-21 family.</text>
</comment>
<comment type="cofactor">
    <cofactor evidence="2">
        <name>Mg(2+)</name>
        <dbReference type="ChEBI" id="CHEBI:18420"/>
    </cofactor>
</comment>
<reference evidence="14" key="3">
    <citation type="submission" date="2015-04" db="EMBL/GenBank/DDBJ databases">
        <authorList>
            <consortium name="FlyBase"/>
        </authorList>
    </citation>
    <scope>NUCLEOTIDE SEQUENCE</scope>
    <source>
        <strain evidence="14">W501</strain>
    </source>
</reference>